<protein>
    <submittedName>
        <fullName evidence="3">Uncharacterized protein</fullName>
    </submittedName>
</protein>
<feature type="transmembrane region" description="Helical" evidence="2">
    <location>
        <begin position="121"/>
        <end position="145"/>
    </location>
</feature>
<name>A0A9P4SDR1_9PEZI</name>
<evidence type="ECO:0000313" key="3">
    <source>
        <dbReference type="EMBL" id="KAF2840803.1"/>
    </source>
</evidence>
<feature type="region of interest" description="Disordered" evidence="1">
    <location>
        <begin position="57"/>
        <end position="103"/>
    </location>
</feature>
<feature type="compositionally biased region" description="Basic residues" evidence="1">
    <location>
        <begin position="69"/>
        <end position="93"/>
    </location>
</feature>
<accession>A0A9P4SDR1</accession>
<keyword evidence="2" id="KW-1133">Transmembrane helix</keyword>
<dbReference type="EMBL" id="MU006092">
    <property type="protein sequence ID" value="KAF2840803.1"/>
    <property type="molecule type" value="Genomic_DNA"/>
</dbReference>
<evidence type="ECO:0000313" key="4">
    <source>
        <dbReference type="Proteomes" id="UP000799429"/>
    </source>
</evidence>
<dbReference type="Proteomes" id="UP000799429">
    <property type="component" value="Unassembled WGS sequence"/>
</dbReference>
<dbReference type="AlphaFoldDB" id="A0A9P4SDR1"/>
<gene>
    <name evidence="3" type="ORF">M501DRAFT_1014801</name>
</gene>
<reference evidence="3" key="1">
    <citation type="journal article" date="2020" name="Stud. Mycol.">
        <title>101 Dothideomycetes genomes: a test case for predicting lifestyles and emergence of pathogens.</title>
        <authorList>
            <person name="Haridas S."/>
            <person name="Albert R."/>
            <person name="Binder M."/>
            <person name="Bloem J."/>
            <person name="Labutti K."/>
            <person name="Salamov A."/>
            <person name="Andreopoulos B."/>
            <person name="Baker S."/>
            <person name="Barry K."/>
            <person name="Bills G."/>
            <person name="Bluhm B."/>
            <person name="Cannon C."/>
            <person name="Castanera R."/>
            <person name="Culley D."/>
            <person name="Daum C."/>
            <person name="Ezra D."/>
            <person name="Gonzalez J."/>
            <person name="Henrissat B."/>
            <person name="Kuo A."/>
            <person name="Liang C."/>
            <person name="Lipzen A."/>
            <person name="Lutzoni F."/>
            <person name="Magnuson J."/>
            <person name="Mondo S."/>
            <person name="Nolan M."/>
            <person name="Ohm R."/>
            <person name="Pangilinan J."/>
            <person name="Park H.-J."/>
            <person name="Ramirez L."/>
            <person name="Alfaro M."/>
            <person name="Sun H."/>
            <person name="Tritt A."/>
            <person name="Yoshinaga Y."/>
            <person name="Zwiers L.-H."/>
            <person name="Turgeon B."/>
            <person name="Goodwin S."/>
            <person name="Spatafora J."/>
            <person name="Crous P."/>
            <person name="Grigoriev I."/>
        </authorList>
    </citation>
    <scope>NUCLEOTIDE SEQUENCE</scope>
    <source>
        <strain evidence="3">CBS 101060</strain>
    </source>
</reference>
<organism evidence="3 4">
    <name type="scientific">Patellaria atrata CBS 101060</name>
    <dbReference type="NCBI Taxonomy" id="1346257"/>
    <lineage>
        <taxon>Eukaryota</taxon>
        <taxon>Fungi</taxon>
        <taxon>Dikarya</taxon>
        <taxon>Ascomycota</taxon>
        <taxon>Pezizomycotina</taxon>
        <taxon>Dothideomycetes</taxon>
        <taxon>Dothideomycetes incertae sedis</taxon>
        <taxon>Patellariales</taxon>
        <taxon>Patellariaceae</taxon>
        <taxon>Patellaria</taxon>
    </lineage>
</organism>
<evidence type="ECO:0000256" key="2">
    <source>
        <dbReference type="SAM" id="Phobius"/>
    </source>
</evidence>
<feature type="region of interest" description="Disordered" evidence="1">
    <location>
        <begin position="18"/>
        <end position="43"/>
    </location>
</feature>
<keyword evidence="2" id="KW-0472">Membrane</keyword>
<sequence length="153" mass="17611">MPPVYWALTPEVPRHREHHLPHEHPYTDTQPHRGQTTKDPDKFTNIPPYIPDHDLGEIPITHPLTDSHNRHHLHPQAHHSYRSQSHSHSRNHQSKLVDNNPPPILHPQVVQMDLLPSCQHAWSSISPVVASLAIVVILLGLWWLFMRSPIGTK</sequence>
<evidence type="ECO:0000256" key="1">
    <source>
        <dbReference type="SAM" id="MobiDB-lite"/>
    </source>
</evidence>
<keyword evidence="2" id="KW-0812">Transmembrane</keyword>
<keyword evidence="4" id="KW-1185">Reference proteome</keyword>
<comment type="caution">
    <text evidence="3">The sequence shown here is derived from an EMBL/GenBank/DDBJ whole genome shotgun (WGS) entry which is preliminary data.</text>
</comment>
<proteinExistence type="predicted"/>